<dbReference type="CDD" id="cd02440">
    <property type="entry name" value="AdoMet_MTases"/>
    <property type="match status" value="1"/>
</dbReference>
<feature type="transmembrane region" description="Helical" evidence="1">
    <location>
        <begin position="21"/>
        <end position="39"/>
    </location>
</feature>
<organism evidence="3">
    <name type="scientific">viral metagenome</name>
    <dbReference type="NCBI Taxonomy" id="1070528"/>
    <lineage>
        <taxon>unclassified sequences</taxon>
        <taxon>metagenomes</taxon>
        <taxon>organismal metagenomes</taxon>
    </lineage>
</organism>
<evidence type="ECO:0000256" key="1">
    <source>
        <dbReference type="SAM" id="Phobius"/>
    </source>
</evidence>
<protein>
    <recommendedName>
        <fullName evidence="2">Methyltransferase type 11 domain-containing protein</fullName>
    </recommendedName>
</protein>
<dbReference type="GO" id="GO:0008757">
    <property type="term" value="F:S-adenosylmethionine-dependent methyltransferase activity"/>
    <property type="evidence" value="ECO:0007669"/>
    <property type="project" value="InterPro"/>
</dbReference>
<dbReference type="Pfam" id="PF08241">
    <property type="entry name" value="Methyltransf_11"/>
    <property type="match status" value="1"/>
</dbReference>
<dbReference type="SUPFAM" id="SSF53335">
    <property type="entry name" value="S-adenosyl-L-methionine-dependent methyltransferases"/>
    <property type="match status" value="1"/>
</dbReference>
<evidence type="ECO:0000259" key="2">
    <source>
        <dbReference type="Pfam" id="PF08241"/>
    </source>
</evidence>
<proteinExistence type="predicted"/>
<keyword evidence="1" id="KW-0812">Transmembrane</keyword>
<dbReference type="Gene3D" id="3.40.50.150">
    <property type="entry name" value="Vaccinia Virus protein VP39"/>
    <property type="match status" value="1"/>
</dbReference>
<keyword evidence="1" id="KW-1133">Transmembrane helix</keyword>
<reference evidence="3" key="1">
    <citation type="journal article" date="2020" name="Nature">
        <title>Giant virus diversity and host interactions through global metagenomics.</title>
        <authorList>
            <person name="Schulz F."/>
            <person name="Roux S."/>
            <person name="Paez-Espino D."/>
            <person name="Jungbluth S."/>
            <person name="Walsh D.A."/>
            <person name="Denef V.J."/>
            <person name="McMahon K.D."/>
            <person name="Konstantinidis K.T."/>
            <person name="Eloe-Fadrosh E.A."/>
            <person name="Kyrpides N.C."/>
            <person name="Woyke T."/>
        </authorList>
    </citation>
    <scope>NUCLEOTIDE SEQUENCE</scope>
    <source>
        <strain evidence="3">GVMAG-M-3300025890-48</strain>
    </source>
</reference>
<dbReference type="InterPro" id="IPR013216">
    <property type="entry name" value="Methyltransf_11"/>
</dbReference>
<evidence type="ECO:0000313" key="3">
    <source>
        <dbReference type="EMBL" id="QHU03045.1"/>
    </source>
</evidence>
<name>A0A6C0JB36_9ZZZZ</name>
<dbReference type="AlphaFoldDB" id="A0A6C0JB36"/>
<dbReference type="EMBL" id="MN740368">
    <property type="protein sequence ID" value="QHU03045.1"/>
    <property type="molecule type" value="Genomic_DNA"/>
</dbReference>
<keyword evidence="1" id="KW-0472">Membrane</keyword>
<sequence>MLKQLFKNISNINKSWDKTPFITKLLYFMVAIMIIYLLFFKKDNVEGFEDKSTFIVKKDDKIYDDFYVDVYDKIYFDEVRNDYEIGRIIGSTDPTSKSIIADIGCKSGHIAGNLNKNGYNAIGVDKSKKLIAKAKESYPDTTYKVGDPLKSMLFQPRSLTHITCLGYSIYEIKNKSQFFMNCFNWLMPGGYLVVHLLNKELFDPIHPIGKVIAGVDPQKYSEKRITKTVASFDNYHYSSNFENKNNETSFITELFKHKKNNSVIKNIKKLHMPSQRKILTSIKDAGFIMHSKYEMKACGYENQFIYVFTKPQ</sequence>
<accession>A0A6C0JB36</accession>
<feature type="domain" description="Methyltransferase type 11" evidence="2">
    <location>
        <begin position="102"/>
        <end position="194"/>
    </location>
</feature>
<dbReference type="InterPro" id="IPR029063">
    <property type="entry name" value="SAM-dependent_MTases_sf"/>
</dbReference>